<dbReference type="PANTHER" id="PTHR46819">
    <property type="entry name" value="EF-HAND CALCIUM-BINDING DOMAIN-CONTAINING PROTEIN 7"/>
    <property type="match status" value="1"/>
</dbReference>
<protein>
    <submittedName>
        <fullName evidence="5">Mitochondrial Rho GTPase</fullName>
    </submittedName>
</protein>
<evidence type="ECO:0000313" key="6">
    <source>
        <dbReference type="Proteomes" id="UP000717585"/>
    </source>
</evidence>
<dbReference type="InterPro" id="IPR027417">
    <property type="entry name" value="P-loop_NTPase"/>
</dbReference>
<dbReference type="SUPFAM" id="SSF47473">
    <property type="entry name" value="EF-hand"/>
    <property type="match status" value="1"/>
</dbReference>
<proteinExistence type="predicted"/>
<dbReference type="InterPro" id="IPR011992">
    <property type="entry name" value="EF-hand-dom_pair"/>
</dbReference>
<keyword evidence="3" id="KW-0472">Membrane</keyword>
<keyword evidence="3" id="KW-1133">Transmembrane helix</keyword>
<dbReference type="PRINTS" id="PR00449">
    <property type="entry name" value="RASTRNSFRMNG"/>
</dbReference>
<gene>
    <name evidence="5" type="ORF">J8273_0097</name>
</gene>
<keyword evidence="2" id="KW-0677">Repeat</keyword>
<evidence type="ECO:0000313" key="5">
    <source>
        <dbReference type="EMBL" id="KAG9394890.1"/>
    </source>
</evidence>
<dbReference type="PANTHER" id="PTHR46819:SF1">
    <property type="entry name" value="EF-HAND CALCIUM-BINDING DOMAIN-CONTAINING PROTEIN 7"/>
    <property type="match status" value="1"/>
</dbReference>
<evidence type="ECO:0000256" key="3">
    <source>
        <dbReference type="SAM" id="Phobius"/>
    </source>
</evidence>
<evidence type="ECO:0000259" key="4">
    <source>
        <dbReference type="Pfam" id="PF08356"/>
    </source>
</evidence>
<keyword evidence="6" id="KW-1185">Reference proteome</keyword>
<reference evidence="5" key="1">
    <citation type="submission" date="2021-05" db="EMBL/GenBank/DDBJ databases">
        <title>A free-living protist that lacks canonical eukaryotic 1 DNA replication and segregation systems.</title>
        <authorList>
            <person name="Salas-Leiva D.E."/>
            <person name="Tromer E.C."/>
            <person name="Curtis B.A."/>
            <person name="Jerlstrom-Hultqvist J."/>
            <person name="Kolisko M."/>
            <person name="Yi Z."/>
            <person name="Salas-Leiva J.S."/>
            <person name="Gallot-Lavallee L."/>
            <person name="Kops G.J.P.L."/>
            <person name="Archibald J.M."/>
            <person name="Simpson A.G.B."/>
            <person name="Roger A.J."/>
        </authorList>
    </citation>
    <scope>NUCLEOTIDE SEQUENCE</scope>
    <source>
        <strain evidence="5">BICM</strain>
    </source>
</reference>
<comment type="caution">
    <text evidence="5">The sequence shown here is derived from an EMBL/GenBank/DDBJ whole genome shotgun (WGS) entry which is preliminary data.</text>
</comment>
<name>A0A8J6AZ03_9EUKA</name>
<dbReference type="GO" id="GO:0046872">
    <property type="term" value="F:metal ion binding"/>
    <property type="evidence" value="ECO:0007669"/>
    <property type="project" value="UniProtKB-KW"/>
</dbReference>
<keyword evidence="1" id="KW-0479">Metal-binding</keyword>
<keyword evidence="3" id="KW-0812">Transmembrane</keyword>
<accession>A0A8J6AZ03</accession>
<dbReference type="Pfam" id="PF08356">
    <property type="entry name" value="EF_assoc_2"/>
    <property type="match status" value="1"/>
</dbReference>
<dbReference type="Gene3D" id="3.40.50.300">
    <property type="entry name" value="P-loop containing nucleotide triphosphate hydrolases"/>
    <property type="match status" value="1"/>
</dbReference>
<sequence length="621" mass="66718">MESDRTIKIPVIGSPGCGKTCFVLSTITDDPDMLDKAPSRAPALHLPLDHMGLELIPGLRLDLIDTNAEMNGTELHGLLASSDGLIFMASAPELMESIEGVKDRLSRIIATFPKLPVCVVCSKSDLIATPEQHEQVTETMMQLLQSYPEIEQCIEASAVSHQRITETLYCAVRMAALPLGPLFNAEDESLTPELKRVLSWVFTAFDADHDGYWSDPELVHFQTVITREPLNEDDLQGIKTVVSQVCPEGVVAEGEHQGKMTVAGFQTLNLLLLKKNQVDSVWRTLDSCGFGVDLGMKDSYIGVRSLFIHGRKQLKMPPNDKVDRLLRSHGVDPNVTFDLTAAGIDFVTKLFDSFNCDTVGPEAVTAFFPLANFLEHHYGPRDYTKEEWIAHWRALVCVFPGDAIRALHSVVVGRPLTKGPADSLAKVHSLFKPVRRRATASDREVWHVSVVAPKGLETLARDEFAVSRTTAVVLRTAHGTVCLTTLRPDELKTGSGHVSSLGLDAVLAVVEGEDAASLGDIMEVAKSYGLRCAVMTVSPAAPELAAVAGGSFVGDADNDCTAATEAVLGGLKTLPVRDNVTPILLGTGAAGAVGVAAAGAAVLGVGLVAFGAFAMANRRRR</sequence>
<dbReference type="EMBL" id="JAHDYR010000012">
    <property type="protein sequence ID" value="KAG9394890.1"/>
    <property type="molecule type" value="Genomic_DNA"/>
</dbReference>
<organism evidence="5 6">
    <name type="scientific">Carpediemonas membranifera</name>
    <dbReference type="NCBI Taxonomy" id="201153"/>
    <lineage>
        <taxon>Eukaryota</taxon>
        <taxon>Metamonada</taxon>
        <taxon>Carpediemonas-like organisms</taxon>
        <taxon>Carpediemonas</taxon>
    </lineage>
</organism>
<dbReference type="Gene3D" id="1.10.238.10">
    <property type="entry name" value="EF-hand"/>
    <property type="match status" value="1"/>
</dbReference>
<dbReference type="OrthoDB" id="10020961at2759"/>
<feature type="transmembrane region" description="Helical" evidence="3">
    <location>
        <begin position="583"/>
        <end position="616"/>
    </location>
</feature>
<dbReference type="AlphaFoldDB" id="A0A8J6AZ03"/>
<dbReference type="InterPro" id="IPR013567">
    <property type="entry name" value="EF_hand_assoc_2"/>
</dbReference>
<dbReference type="SUPFAM" id="SSF52540">
    <property type="entry name" value="P-loop containing nucleoside triphosphate hydrolases"/>
    <property type="match status" value="1"/>
</dbReference>
<feature type="domain" description="EF hand associated type-2" evidence="4">
    <location>
        <begin position="228"/>
        <end position="301"/>
    </location>
</feature>
<dbReference type="Proteomes" id="UP000717585">
    <property type="component" value="Unassembled WGS sequence"/>
</dbReference>
<evidence type="ECO:0000256" key="1">
    <source>
        <dbReference type="ARBA" id="ARBA00022723"/>
    </source>
</evidence>
<dbReference type="InterPro" id="IPR052266">
    <property type="entry name" value="Miro-EF-hand_domain"/>
</dbReference>
<evidence type="ECO:0000256" key="2">
    <source>
        <dbReference type="ARBA" id="ARBA00022737"/>
    </source>
</evidence>